<evidence type="ECO:0000313" key="1">
    <source>
        <dbReference type="Proteomes" id="UP000095286"/>
    </source>
</evidence>
<dbReference type="Proteomes" id="UP000095286">
    <property type="component" value="Unplaced"/>
</dbReference>
<reference evidence="2" key="1">
    <citation type="submission" date="2016-11" db="UniProtKB">
        <authorList>
            <consortium name="WormBaseParasite"/>
        </authorList>
    </citation>
    <scope>IDENTIFICATION</scope>
    <source>
        <strain evidence="2">KR3021</strain>
    </source>
</reference>
<organism evidence="1 2">
    <name type="scientific">Rhabditophanes sp. KR3021</name>
    <dbReference type="NCBI Taxonomy" id="114890"/>
    <lineage>
        <taxon>Eukaryota</taxon>
        <taxon>Metazoa</taxon>
        <taxon>Ecdysozoa</taxon>
        <taxon>Nematoda</taxon>
        <taxon>Chromadorea</taxon>
        <taxon>Rhabditida</taxon>
        <taxon>Tylenchina</taxon>
        <taxon>Panagrolaimomorpha</taxon>
        <taxon>Strongyloidoidea</taxon>
        <taxon>Alloionematidae</taxon>
        <taxon>Rhabditophanes</taxon>
    </lineage>
</organism>
<proteinExistence type="predicted"/>
<sequence>MKSPSPNDKGNIRCEAEISPINLIPTTDPNQNISAIMPGHYNNTDQSASRSETATQQLVGLNDMATTIPQNTSPRSIKYTPDGFPLNSPQPILVTIPVVTRQTPPKKANSLKRSAKGNSSSKSPTPPKHALVDNAGGSVPGGTKTTGSGHAPTRTLFCRKCEGHGCQVVLKGHASRCPFNSCNCKACANVMSMRANAIIRRYRSRATESGLVLKPVQFKNGNTRLRVFPKYISDADCLPIPTERPNQNRITYQHVMPNAGNNGNVSGSNATAPNQPVAQATENNNDATKFVLMSPNSNTTYSTEELSLVSNDQNGVLKTLKVANNGPEKIDPNNSQKRSKSYSPKNKSGSTSEAAIDTNSTIEFIGSAQALNNLGLTTSNTMTFPGSMEYLPETQSVLIPTNNGVTEIPLSVLLSTPDQSYNMPNASGIRNVPLSAQYQQQLQQSLQQSQHLTKQAQQNTLLNQQNLQAHYQQNMKQHHHSQMNVQQQSPLNQLQQLQIPSVTNSNANFSMLLDLACRNNLFQGNNPIVTQGSMSNNNGGDIMNNCNLIRESSNQQLMSMFQNNFLPGQQKSYTNTFPLTSDHVTSPMTQDWQQKQITKASAALASKNLLFEVGEPSKHQRMTDTSSCSSTSNDNRNFSSILSNCTANDNQNLARALSKEFSNGIDTKSAGINKSRSASDIVNEELLKSMYDQHFGDIINEPCKTLQLTEDGFALSSIPRFRKFLHLVRELEKNMLSELH</sequence>
<protein>
    <submittedName>
        <fullName evidence="2">DM domain-containing protein</fullName>
    </submittedName>
</protein>
<accession>A0AC35U5F4</accession>
<name>A0AC35U5F4_9BILA</name>
<evidence type="ECO:0000313" key="2">
    <source>
        <dbReference type="WBParaSite" id="RSKR_0000795800.2"/>
    </source>
</evidence>
<dbReference type="WBParaSite" id="RSKR_0000795800.2">
    <property type="protein sequence ID" value="RSKR_0000795800.2"/>
    <property type="gene ID" value="RSKR_0000795800"/>
</dbReference>